<evidence type="ECO:0000313" key="3">
    <source>
        <dbReference type="Proteomes" id="UP000713222"/>
    </source>
</evidence>
<proteinExistence type="predicted"/>
<dbReference type="EMBL" id="RGET01000002">
    <property type="protein sequence ID" value="NBN87530.1"/>
    <property type="molecule type" value="Genomic_DNA"/>
</dbReference>
<evidence type="ECO:0000313" key="2">
    <source>
        <dbReference type="EMBL" id="NBN87530.1"/>
    </source>
</evidence>
<reference evidence="2" key="1">
    <citation type="submission" date="2018-10" db="EMBL/GenBank/DDBJ databases">
        <title>Iterative Subtractive Binning of Freshwater Chronoseries Metagenomes Recovers Nearly Complete Genomes from over Four Hundred Novel Species.</title>
        <authorList>
            <person name="Rodriguez-R L.M."/>
            <person name="Tsementzi D."/>
            <person name="Luo C."/>
            <person name="Konstantinidis K.T."/>
        </authorList>
    </citation>
    <scope>NUCLEOTIDE SEQUENCE</scope>
    <source>
        <strain evidence="2">WB7_6_001</strain>
    </source>
</reference>
<accession>A0A964UXD9</accession>
<dbReference type="AlphaFoldDB" id="A0A964UXD9"/>
<gene>
    <name evidence="2" type="ORF">EBV32_00325</name>
</gene>
<comment type="caution">
    <text evidence="2">The sequence shown here is derived from an EMBL/GenBank/DDBJ whole genome shotgun (WGS) entry which is preliminary data.</text>
</comment>
<sequence length="224" mass="25762">MLRLEQMLAGMLCRKPVRLDNVPDPVQEHLFDVDLAGNDLNAYLQELARKCIRYGHVGVLVDYPRGDEGDDTPVQDFSRPYWVSYTPRDILGWRTDVVNGSQKLTQLRLLEQVTVPYGEWGEEVVEQVRVLEIGRFRLYRKQASKSRDWELISEGSTTLDEIPFAVAYANRTSLLESTPPLEEVAWLNLKAYRCESDQDGQQRLRVASPRAGTRGRADQTPRRR</sequence>
<evidence type="ECO:0000256" key="1">
    <source>
        <dbReference type="SAM" id="MobiDB-lite"/>
    </source>
</evidence>
<dbReference type="Proteomes" id="UP000713222">
    <property type="component" value="Unassembled WGS sequence"/>
</dbReference>
<organism evidence="2 3">
    <name type="scientific">Candidatus Fonsibacter lacus</name>
    <dbReference type="NCBI Taxonomy" id="2576439"/>
    <lineage>
        <taxon>Bacteria</taxon>
        <taxon>Pseudomonadati</taxon>
        <taxon>Pseudomonadota</taxon>
        <taxon>Alphaproteobacteria</taxon>
        <taxon>Candidatus Pelagibacterales</taxon>
        <taxon>Candidatus Pelagibacterales incertae sedis</taxon>
        <taxon>Candidatus Fonsibacter</taxon>
    </lineage>
</organism>
<feature type="region of interest" description="Disordered" evidence="1">
    <location>
        <begin position="200"/>
        <end position="224"/>
    </location>
</feature>
<protein>
    <submittedName>
        <fullName evidence="2">Uncharacterized protein</fullName>
    </submittedName>
</protein>
<name>A0A964UXD9_9PROT</name>
<feature type="compositionally biased region" description="Basic and acidic residues" evidence="1">
    <location>
        <begin position="215"/>
        <end position="224"/>
    </location>
</feature>